<evidence type="ECO:0000256" key="5">
    <source>
        <dbReference type="PIRNR" id="PIRNR000441"/>
    </source>
</evidence>
<dbReference type="EMBL" id="PSQG01000046">
    <property type="protein sequence ID" value="RCH41561.1"/>
    <property type="molecule type" value="Genomic_DNA"/>
</dbReference>
<evidence type="ECO:0000313" key="6">
    <source>
        <dbReference type="EMBL" id="RCH41561.1"/>
    </source>
</evidence>
<gene>
    <name evidence="6" type="ORF">C4886_17650</name>
</gene>
<keyword evidence="4 5" id="KW-0012">Acyltransferase</keyword>
<dbReference type="PIRSF" id="PIRSF000441">
    <property type="entry name" value="CysE"/>
    <property type="match status" value="1"/>
</dbReference>
<dbReference type="GO" id="GO:0006535">
    <property type="term" value="P:cysteine biosynthetic process from serine"/>
    <property type="evidence" value="ECO:0007669"/>
    <property type="project" value="InterPro"/>
</dbReference>
<evidence type="ECO:0000256" key="1">
    <source>
        <dbReference type="ARBA" id="ARBA00007274"/>
    </source>
</evidence>
<evidence type="ECO:0000256" key="3">
    <source>
        <dbReference type="ARBA" id="ARBA00022679"/>
    </source>
</evidence>
<comment type="similarity">
    <text evidence="1 5">Belongs to the transferase hexapeptide repeat family.</text>
</comment>
<proteinExistence type="inferred from homology"/>
<dbReference type="GO" id="GO:0005737">
    <property type="term" value="C:cytoplasm"/>
    <property type="evidence" value="ECO:0007669"/>
    <property type="project" value="InterPro"/>
</dbReference>
<comment type="catalytic activity">
    <reaction evidence="5">
        <text>L-serine + acetyl-CoA = O-acetyl-L-serine + CoA</text>
        <dbReference type="Rhea" id="RHEA:24560"/>
        <dbReference type="ChEBI" id="CHEBI:33384"/>
        <dbReference type="ChEBI" id="CHEBI:57287"/>
        <dbReference type="ChEBI" id="CHEBI:57288"/>
        <dbReference type="ChEBI" id="CHEBI:58340"/>
        <dbReference type="EC" id="2.3.1.30"/>
    </reaction>
</comment>
<dbReference type="InterPro" id="IPR045304">
    <property type="entry name" value="LbH_SAT"/>
</dbReference>
<comment type="caution">
    <text evidence="6">The sequence shown here is derived from an EMBL/GenBank/DDBJ whole genome shotgun (WGS) entry which is preliminary data.</text>
</comment>
<dbReference type="Proteomes" id="UP000253208">
    <property type="component" value="Unassembled WGS sequence"/>
</dbReference>
<dbReference type="InterPro" id="IPR005881">
    <property type="entry name" value="Ser_O-AcTrfase"/>
</dbReference>
<dbReference type="InterPro" id="IPR011004">
    <property type="entry name" value="Trimer_LpxA-like_sf"/>
</dbReference>
<reference evidence="6 7" key="1">
    <citation type="submission" date="2018-02" db="EMBL/GenBank/DDBJ databases">
        <title>Complete genome sequencing of Faecalibacterium prausnitzii strains isolated from the human gut.</title>
        <authorList>
            <person name="Fitzgerald B.C."/>
            <person name="Shkoporov A.N."/>
            <person name="Ross P.R."/>
            <person name="Hill C."/>
        </authorList>
    </citation>
    <scope>NUCLEOTIDE SEQUENCE [LARGE SCALE GENOMIC DNA]</scope>
    <source>
        <strain evidence="6 7">APC942/31-1</strain>
    </source>
</reference>
<dbReference type="CDD" id="cd03354">
    <property type="entry name" value="LbH_SAT"/>
    <property type="match status" value="1"/>
</dbReference>
<accession>A0A367FUZ0</accession>
<evidence type="ECO:0000313" key="7">
    <source>
        <dbReference type="Proteomes" id="UP000253208"/>
    </source>
</evidence>
<dbReference type="EC" id="2.3.1.30" evidence="5"/>
<name>A0A367FUZ0_9FIRM</name>
<dbReference type="AlphaFoldDB" id="A0A367FUZ0"/>
<organism evidence="6 7">
    <name type="scientific">Blautia obeum</name>
    <dbReference type="NCBI Taxonomy" id="40520"/>
    <lineage>
        <taxon>Bacteria</taxon>
        <taxon>Bacillati</taxon>
        <taxon>Bacillota</taxon>
        <taxon>Clostridia</taxon>
        <taxon>Lachnospirales</taxon>
        <taxon>Lachnospiraceae</taxon>
        <taxon>Blautia</taxon>
    </lineage>
</organism>
<sequence length="171" mass="19124">MTMKIIELLEREYLNRYRKRELLILRAILLYYRDPNFRVVVLIQYASKGKNLRLRQFCCKKLSVKYGVFTSKDAIIGRNLKVEHFNGLVIGSGAIIGDNCTLYQQVTIGQKDNKYPIIGNNVVVYAGAKVLGHIKVGNNAIIGANAVIIDDVPEYGIAVGVPARVINNKGE</sequence>
<evidence type="ECO:0000256" key="4">
    <source>
        <dbReference type="ARBA" id="ARBA00023315"/>
    </source>
</evidence>
<dbReference type="Pfam" id="PF00132">
    <property type="entry name" value="Hexapep"/>
    <property type="match status" value="1"/>
</dbReference>
<dbReference type="Gene3D" id="2.160.10.10">
    <property type="entry name" value="Hexapeptide repeat proteins"/>
    <property type="match status" value="1"/>
</dbReference>
<dbReference type="PANTHER" id="PTHR42811">
    <property type="entry name" value="SERINE ACETYLTRANSFERASE"/>
    <property type="match status" value="1"/>
</dbReference>
<dbReference type="SUPFAM" id="SSF51161">
    <property type="entry name" value="Trimeric LpxA-like enzymes"/>
    <property type="match status" value="1"/>
</dbReference>
<dbReference type="GO" id="GO:0009001">
    <property type="term" value="F:serine O-acetyltransferase activity"/>
    <property type="evidence" value="ECO:0007669"/>
    <property type="project" value="UniProtKB-EC"/>
</dbReference>
<evidence type="ECO:0000256" key="2">
    <source>
        <dbReference type="ARBA" id="ARBA00018522"/>
    </source>
</evidence>
<keyword evidence="3 5" id="KW-0808">Transferase</keyword>
<dbReference type="InterPro" id="IPR001451">
    <property type="entry name" value="Hexapep"/>
</dbReference>
<protein>
    <recommendedName>
        <fullName evidence="2 5">Serine acetyltransferase</fullName>
        <ecNumber evidence="5">2.3.1.30</ecNumber>
    </recommendedName>
</protein>